<dbReference type="Gene3D" id="1.10.10.2910">
    <property type="match status" value="1"/>
</dbReference>
<dbReference type="Gene3D" id="1.10.260.40">
    <property type="entry name" value="lambda repressor-like DNA-binding domains"/>
    <property type="match status" value="1"/>
</dbReference>
<gene>
    <name evidence="3" type="ORF">GCM10022226_59510</name>
</gene>
<dbReference type="SUPFAM" id="SSF47413">
    <property type="entry name" value="lambda repressor-like DNA-binding domains"/>
    <property type="match status" value="1"/>
</dbReference>
<dbReference type="InterPro" id="IPR052345">
    <property type="entry name" value="Rad_response_metalloprotease"/>
</dbReference>
<dbReference type="PANTHER" id="PTHR43236:SF1">
    <property type="entry name" value="BLL7220 PROTEIN"/>
    <property type="match status" value="1"/>
</dbReference>
<comment type="similarity">
    <text evidence="1">Belongs to the short-chain fatty acyl-CoA assimilation regulator (ScfR) family.</text>
</comment>
<keyword evidence="4" id="KW-1185">Reference proteome</keyword>
<dbReference type="RefSeq" id="WP_344947515.1">
    <property type="nucleotide sequence ID" value="NZ_BAAAZR010000028.1"/>
</dbReference>
<dbReference type="PANTHER" id="PTHR43236">
    <property type="entry name" value="ANTITOXIN HIGA1"/>
    <property type="match status" value="1"/>
</dbReference>
<dbReference type="PROSITE" id="PS50943">
    <property type="entry name" value="HTH_CROC1"/>
    <property type="match status" value="1"/>
</dbReference>
<evidence type="ECO:0000259" key="2">
    <source>
        <dbReference type="PROSITE" id="PS50943"/>
    </source>
</evidence>
<proteinExistence type="inferred from homology"/>
<dbReference type="Pfam" id="PF06114">
    <property type="entry name" value="Peptidase_M78"/>
    <property type="match status" value="1"/>
</dbReference>
<accession>A0ABP7IZ91</accession>
<dbReference type="InterPro" id="IPR001387">
    <property type="entry name" value="Cro/C1-type_HTH"/>
</dbReference>
<name>A0ABP7IZ91_9ACTN</name>
<organism evidence="3 4">
    <name type="scientific">Sphaerisporangium flaviroseum</name>
    <dbReference type="NCBI Taxonomy" id="509199"/>
    <lineage>
        <taxon>Bacteria</taxon>
        <taxon>Bacillati</taxon>
        <taxon>Actinomycetota</taxon>
        <taxon>Actinomycetes</taxon>
        <taxon>Streptosporangiales</taxon>
        <taxon>Streptosporangiaceae</taxon>
        <taxon>Sphaerisporangium</taxon>
    </lineage>
</organism>
<evidence type="ECO:0000313" key="3">
    <source>
        <dbReference type="EMBL" id="GAA3830749.1"/>
    </source>
</evidence>
<protein>
    <recommendedName>
        <fullName evidence="2">HTH cro/C1-type domain-containing protein</fullName>
    </recommendedName>
</protein>
<sequence length="371" mass="40823">MTVEDSDWVGGQVADARRRAGLTQADLAAMISLDRSALTKIENGSRRVSALELARIADALGERIEWFVKQAPAAIVSHRNLQEPGAVSPKIDRLVEQVARHVEFVLAHDERLTLDTPCRARPDSGESAERSAAEARKLLGLDSDEPFSNVSGKAADIGLLVFSFDLGADAADAASIMLGEGGVAIINGGLRIGRRRLATAHELGHYLFQDEYTVDWRIAEQDGDDAWESRLDRFARALLLPPRGLRESWARLRRNGDLRTTAVRVGSAFQVDMSTLARRLLELGIVGPSDAKQVRMVRTTKADIVELNLVVPDELAPPYLAKPYIESVLRLYRNATVSTARATDLLMDTWNEDDLPVLPQLPDSAIWQFVS</sequence>
<dbReference type="Proteomes" id="UP001500888">
    <property type="component" value="Unassembled WGS sequence"/>
</dbReference>
<reference evidence="4" key="1">
    <citation type="journal article" date="2019" name="Int. J. Syst. Evol. Microbiol.">
        <title>The Global Catalogue of Microorganisms (GCM) 10K type strain sequencing project: providing services to taxonomists for standard genome sequencing and annotation.</title>
        <authorList>
            <consortium name="The Broad Institute Genomics Platform"/>
            <consortium name="The Broad Institute Genome Sequencing Center for Infectious Disease"/>
            <person name="Wu L."/>
            <person name="Ma J."/>
        </authorList>
    </citation>
    <scope>NUCLEOTIDE SEQUENCE [LARGE SCALE GENOMIC DNA]</scope>
    <source>
        <strain evidence="4">JCM 16908</strain>
    </source>
</reference>
<dbReference type="CDD" id="cd00093">
    <property type="entry name" value="HTH_XRE"/>
    <property type="match status" value="1"/>
</dbReference>
<dbReference type="InterPro" id="IPR010359">
    <property type="entry name" value="IrrE_HExxH"/>
</dbReference>
<dbReference type="InterPro" id="IPR010982">
    <property type="entry name" value="Lambda_DNA-bd_dom_sf"/>
</dbReference>
<dbReference type="EMBL" id="BAAAZR010000028">
    <property type="protein sequence ID" value="GAA3830749.1"/>
    <property type="molecule type" value="Genomic_DNA"/>
</dbReference>
<evidence type="ECO:0000256" key="1">
    <source>
        <dbReference type="ARBA" id="ARBA00007227"/>
    </source>
</evidence>
<dbReference type="SMART" id="SM00530">
    <property type="entry name" value="HTH_XRE"/>
    <property type="match status" value="1"/>
</dbReference>
<feature type="domain" description="HTH cro/C1-type" evidence="2">
    <location>
        <begin position="13"/>
        <end position="67"/>
    </location>
</feature>
<evidence type="ECO:0000313" key="4">
    <source>
        <dbReference type="Proteomes" id="UP001500888"/>
    </source>
</evidence>
<dbReference type="Pfam" id="PF01381">
    <property type="entry name" value="HTH_3"/>
    <property type="match status" value="1"/>
</dbReference>
<comment type="caution">
    <text evidence="3">The sequence shown here is derived from an EMBL/GenBank/DDBJ whole genome shotgun (WGS) entry which is preliminary data.</text>
</comment>